<dbReference type="CDD" id="cd00063">
    <property type="entry name" value="FN3"/>
    <property type="match status" value="5"/>
</dbReference>
<dbReference type="PRINTS" id="PR00014">
    <property type="entry name" value="FNTYPEIII"/>
</dbReference>
<dbReference type="Gene3D" id="2.60.40.10">
    <property type="entry name" value="Immunoglobulins"/>
    <property type="match status" value="5"/>
</dbReference>
<gene>
    <name evidence="3" type="ORF">UFOPK2373_00781</name>
</gene>
<dbReference type="EMBL" id="CAEZXL010000132">
    <property type="protein sequence ID" value="CAB4690754.1"/>
    <property type="molecule type" value="Genomic_DNA"/>
</dbReference>
<dbReference type="PROSITE" id="PS50853">
    <property type="entry name" value="FN3"/>
    <property type="match status" value="5"/>
</dbReference>
<dbReference type="PANTHER" id="PTHR13817:SF73">
    <property type="entry name" value="FIBRONECTIN TYPE-III DOMAIN-CONTAINING PROTEIN"/>
    <property type="match status" value="1"/>
</dbReference>
<dbReference type="Pfam" id="PF00041">
    <property type="entry name" value="fn3"/>
    <property type="match status" value="5"/>
</dbReference>
<feature type="domain" description="Fibronectin type-III" evidence="2">
    <location>
        <begin position="82"/>
        <end position="176"/>
    </location>
</feature>
<keyword evidence="1" id="KW-0677">Repeat</keyword>
<name>A0A6J6P2I8_9ZZZZ</name>
<dbReference type="InterPro" id="IPR050964">
    <property type="entry name" value="Striated_Muscle_Regulatory"/>
</dbReference>
<feature type="domain" description="Fibronectin type-III" evidence="2">
    <location>
        <begin position="373"/>
        <end position="464"/>
    </location>
</feature>
<protein>
    <submittedName>
        <fullName evidence="3">Unannotated protein</fullName>
    </submittedName>
</protein>
<dbReference type="InterPro" id="IPR036116">
    <property type="entry name" value="FN3_sf"/>
</dbReference>
<feature type="domain" description="Fibronectin type-III" evidence="2">
    <location>
        <begin position="1"/>
        <end position="79"/>
    </location>
</feature>
<dbReference type="InterPro" id="IPR013783">
    <property type="entry name" value="Ig-like_fold"/>
</dbReference>
<proteinExistence type="predicted"/>
<reference evidence="3" key="1">
    <citation type="submission" date="2020-05" db="EMBL/GenBank/DDBJ databases">
        <authorList>
            <person name="Chiriac C."/>
            <person name="Salcher M."/>
            <person name="Ghai R."/>
            <person name="Kavagutti S V."/>
        </authorList>
    </citation>
    <scope>NUCLEOTIDE SEQUENCE</scope>
</reference>
<dbReference type="SMART" id="SM00060">
    <property type="entry name" value="FN3"/>
    <property type="match status" value="5"/>
</dbReference>
<feature type="domain" description="Fibronectin type-III" evidence="2">
    <location>
        <begin position="181"/>
        <end position="276"/>
    </location>
</feature>
<dbReference type="PANTHER" id="PTHR13817">
    <property type="entry name" value="TITIN"/>
    <property type="match status" value="1"/>
</dbReference>
<evidence type="ECO:0000313" key="3">
    <source>
        <dbReference type="EMBL" id="CAB4690754.1"/>
    </source>
</evidence>
<dbReference type="InterPro" id="IPR003961">
    <property type="entry name" value="FN3_dom"/>
</dbReference>
<accession>A0A6J6P2I8</accession>
<dbReference type="AlphaFoldDB" id="A0A6J6P2I8"/>
<organism evidence="3">
    <name type="scientific">freshwater metagenome</name>
    <dbReference type="NCBI Taxonomy" id="449393"/>
    <lineage>
        <taxon>unclassified sequences</taxon>
        <taxon>metagenomes</taxon>
        <taxon>ecological metagenomes</taxon>
    </lineage>
</organism>
<evidence type="ECO:0000259" key="2">
    <source>
        <dbReference type="PROSITE" id="PS50853"/>
    </source>
</evidence>
<feature type="domain" description="Fibronectin type-III" evidence="2">
    <location>
        <begin position="277"/>
        <end position="369"/>
    </location>
</feature>
<sequence>MSWVAPVDNGGSPITNYSVEISTDAGVSWVSAKPADSISTQLSVQGKSPGVTYLLRVSSVNSVGTSTYLTGSATTLLAAASAPIGLALKSVTNTTATLGWSMPFSNGGSQITNYVVEVSADSGASWSVVPHNTTTTLGIVVQSLLPAKSYLFRVSAVTSFGIGLTTSSLTVETPAIPEPTVPSEFKVTSVKTTGVAISWKAPTLQSGIRITNYLVDLSLDGQTWVPVPKKVSPSTSLSISNLSVGTNYQVRVLAVANSGLSGYLLGSFTTLATIPAVPSALSVTNNSANSFTLHWVPGFNGGANVTNFVVEINGGGYAWATVPHEKSTSQSLEITNLLPAVKYSVRVKAVNSVGASKVSPTLNVTTLPTTPGIPALLSLKSASSTAASITWKAPTTGGAKISDYEVKYSSDEGQTWTVYIKPASTATSLSIKGLKTKTNYWFTVAARNSAGLSAVSSPLVITTP</sequence>
<dbReference type="SUPFAM" id="SSF49265">
    <property type="entry name" value="Fibronectin type III"/>
    <property type="match status" value="3"/>
</dbReference>
<evidence type="ECO:0000256" key="1">
    <source>
        <dbReference type="ARBA" id="ARBA00022737"/>
    </source>
</evidence>